<organism evidence="2 3">
    <name type="scientific">Moorena producens (strain JHB)</name>
    <dbReference type="NCBI Taxonomy" id="1454205"/>
    <lineage>
        <taxon>Bacteria</taxon>
        <taxon>Bacillati</taxon>
        <taxon>Cyanobacteriota</taxon>
        <taxon>Cyanophyceae</taxon>
        <taxon>Coleofasciculales</taxon>
        <taxon>Coleofasciculaceae</taxon>
        <taxon>Moorena</taxon>
    </lineage>
</organism>
<evidence type="ECO:0000256" key="1">
    <source>
        <dbReference type="SAM" id="SignalP"/>
    </source>
</evidence>
<accession>A0A1D9G5L5</accession>
<feature type="signal peptide" evidence="1">
    <location>
        <begin position="1"/>
        <end position="24"/>
    </location>
</feature>
<dbReference type="Proteomes" id="UP000176944">
    <property type="component" value="Chromosome"/>
</dbReference>
<protein>
    <submittedName>
        <fullName evidence="2">Uncharacterized protein</fullName>
    </submittedName>
</protein>
<dbReference type="AlphaFoldDB" id="A0A1D9G5L5"/>
<evidence type="ECO:0000313" key="2">
    <source>
        <dbReference type="EMBL" id="AOY82939.1"/>
    </source>
</evidence>
<proteinExistence type="predicted"/>
<gene>
    <name evidence="2" type="ORF">BJP36_26525</name>
</gene>
<reference evidence="3" key="1">
    <citation type="submission" date="2016-10" db="EMBL/GenBank/DDBJ databases">
        <title>Comparative genomics uncovers the prolific and rare metabolic potential of the cyanobacterial genus Moorea.</title>
        <authorList>
            <person name="Leao T."/>
            <person name="Castelao G."/>
            <person name="Korobeynikov A."/>
            <person name="Monroe E.A."/>
            <person name="Podell S."/>
            <person name="Glukhov E."/>
            <person name="Allen E."/>
            <person name="Gerwick W.H."/>
            <person name="Gerwick L."/>
        </authorList>
    </citation>
    <scope>NUCLEOTIDE SEQUENCE [LARGE SCALE GENOMIC DNA]</scope>
    <source>
        <strain evidence="3">JHB</strain>
    </source>
</reference>
<sequence>MLKLKSLGLSIISASVVLHSQALACVPESVLDRFTNFYFWQANPEMSNKSIKSYQTQYKQEWLAIKEVLKDRIVWTEIPSCYSDDVTYDYDLKDYRETITALIDAVFYASHPELKGRKIRPSETHLIREWKSIKQSFFYDPC</sequence>
<name>A0A1D9G5L5_MOOP1</name>
<evidence type="ECO:0000313" key="3">
    <source>
        <dbReference type="Proteomes" id="UP000176944"/>
    </source>
</evidence>
<keyword evidence="1" id="KW-0732">Signal</keyword>
<dbReference type="EMBL" id="CP017708">
    <property type="protein sequence ID" value="AOY82939.1"/>
    <property type="molecule type" value="Genomic_DNA"/>
</dbReference>
<feature type="chain" id="PRO_5009441770" evidence="1">
    <location>
        <begin position="25"/>
        <end position="142"/>
    </location>
</feature>